<dbReference type="PROSITE" id="PS50887">
    <property type="entry name" value="GGDEF"/>
    <property type="match status" value="1"/>
</dbReference>
<evidence type="ECO:0000256" key="1">
    <source>
        <dbReference type="ARBA" id="ARBA00012528"/>
    </source>
</evidence>
<dbReference type="Gene3D" id="3.40.50.2300">
    <property type="match status" value="1"/>
</dbReference>
<protein>
    <recommendedName>
        <fullName evidence="1">diguanylate cyclase</fullName>
        <ecNumber evidence="1">2.7.7.65</ecNumber>
    </recommendedName>
</protein>
<dbReference type="SUPFAM" id="SSF47226">
    <property type="entry name" value="Histidine-containing phosphotransfer domain, HPT domain"/>
    <property type="match status" value="1"/>
</dbReference>
<sequence length="562" mass="61624">MSEEKKSEVARKLELLKLRFKEKATTEIGLLQGAVERFRAGDYCASDITSVYHSLHRLSGSAGTFGFAALGEEARSLERLVKPLADTDDGLPERGLTTAQVREVVNEAFVSRVANLASLVSQEQGAPKPHDPSSPLIFGNKTEDSVVLIVDPEPDSARDLTCGLEHYGFLVNVFSSIESALANGAAGVSALVVRDELVIRESGILDALAVKPPIICIGAEDSFTGRYALAERGVDGFVCEPVDIPVLADYMERLITERDEGRSGRVMIVDDDPELLEHYGLVLENGGMEVRRVNNPAQILSVLSEFRPDIMLMDVQMGQFSGLNLARMLRFDPEWLGLPIIYLSSEEDREFQVEALSQGGDDFLTKPVSDRFLLRAVAVRCYRARQRDKLASRDSLTGLLKHSLAKSEIHKEHARCTRLGQTSVVAMLDLDHFKQVNDRYGHRTGDLVIKGLANLLRHRLRKSDMIGRYGGEEFVVALPDCSVEDAQRVLQSVCDHMSGIVFSGGGREFSVTLSVGMAPLGDFRTSDDALEAADQALYRRKQSGRNGVTVSGDEPETVGTVS</sequence>
<dbReference type="Pfam" id="PF00990">
    <property type="entry name" value="GGDEF"/>
    <property type="match status" value="1"/>
</dbReference>
<dbReference type="PANTHER" id="PTHR45138">
    <property type="entry name" value="REGULATORY COMPONENTS OF SENSORY TRANSDUCTION SYSTEM"/>
    <property type="match status" value="1"/>
</dbReference>
<evidence type="ECO:0000313" key="8">
    <source>
        <dbReference type="EMBL" id="MDK9556258.1"/>
    </source>
</evidence>
<reference evidence="8 9" key="1">
    <citation type="submission" date="2023-05" db="EMBL/GenBank/DDBJ databases">
        <title>Marinobacter albus sp. nov., a marine bacterium isolated from sand in a coastal intertidal zone of huludao.</title>
        <authorList>
            <person name="Deng T."/>
        </authorList>
    </citation>
    <scope>NUCLEOTIDE SEQUENCE [LARGE SCALE GENOMIC DNA]</scope>
    <source>
        <strain evidence="8 9">M216</strain>
    </source>
</reference>
<dbReference type="EMBL" id="JASSQD010000001">
    <property type="protein sequence ID" value="MDK9556258.1"/>
    <property type="molecule type" value="Genomic_DNA"/>
</dbReference>
<dbReference type="SUPFAM" id="SSF52172">
    <property type="entry name" value="CheY-like"/>
    <property type="match status" value="2"/>
</dbReference>
<feature type="domain" description="Response regulatory" evidence="6">
    <location>
        <begin position="265"/>
        <end position="381"/>
    </location>
</feature>
<dbReference type="PROSITE" id="PS50110">
    <property type="entry name" value="RESPONSE_REGULATORY"/>
    <property type="match status" value="2"/>
</dbReference>
<accession>A0ABT7H7B4</accession>
<dbReference type="PANTHER" id="PTHR45138:SF9">
    <property type="entry name" value="DIGUANYLATE CYCLASE DGCM-RELATED"/>
    <property type="match status" value="1"/>
</dbReference>
<keyword evidence="9" id="KW-1185">Reference proteome</keyword>
<proteinExistence type="predicted"/>
<dbReference type="Gene3D" id="1.20.120.160">
    <property type="entry name" value="HPT domain"/>
    <property type="match status" value="1"/>
</dbReference>
<feature type="domain" description="Response regulatory" evidence="6">
    <location>
        <begin position="146"/>
        <end position="255"/>
    </location>
</feature>
<dbReference type="EC" id="2.7.7.65" evidence="1"/>
<evidence type="ECO:0000313" key="9">
    <source>
        <dbReference type="Proteomes" id="UP001223547"/>
    </source>
</evidence>
<keyword evidence="4" id="KW-0597">Phosphoprotein</keyword>
<keyword evidence="2" id="KW-0902">Two-component regulatory system</keyword>
<dbReference type="InterPro" id="IPR043128">
    <property type="entry name" value="Rev_trsase/Diguanyl_cyclase"/>
</dbReference>
<organism evidence="8 9">
    <name type="scientific">Marinobacter albus</name>
    <dbReference type="NCBI Taxonomy" id="3030833"/>
    <lineage>
        <taxon>Bacteria</taxon>
        <taxon>Pseudomonadati</taxon>
        <taxon>Pseudomonadota</taxon>
        <taxon>Gammaproteobacteria</taxon>
        <taxon>Pseudomonadales</taxon>
        <taxon>Marinobacteraceae</taxon>
        <taxon>Marinobacter</taxon>
    </lineage>
</organism>
<dbReference type="CDD" id="cd00156">
    <property type="entry name" value="REC"/>
    <property type="match status" value="1"/>
</dbReference>
<comment type="catalytic activity">
    <reaction evidence="3">
        <text>2 GTP = 3',3'-c-di-GMP + 2 diphosphate</text>
        <dbReference type="Rhea" id="RHEA:24898"/>
        <dbReference type="ChEBI" id="CHEBI:33019"/>
        <dbReference type="ChEBI" id="CHEBI:37565"/>
        <dbReference type="ChEBI" id="CHEBI:58805"/>
        <dbReference type="EC" id="2.7.7.65"/>
    </reaction>
</comment>
<keyword evidence="8" id="KW-0808">Transferase</keyword>
<keyword evidence="8" id="KW-0548">Nucleotidyltransferase</keyword>
<dbReference type="RefSeq" id="WP_219867206.1">
    <property type="nucleotide sequence ID" value="NZ_JASSQD010000001.1"/>
</dbReference>
<evidence type="ECO:0000256" key="4">
    <source>
        <dbReference type="PROSITE-ProRule" id="PRU00169"/>
    </source>
</evidence>
<evidence type="ECO:0000256" key="5">
    <source>
        <dbReference type="SAM" id="MobiDB-lite"/>
    </source>
</evidence>
<dbReference type="InterPro" id="IPR029787">
    <property type="entry name" value="Nucleotide_cyclase"/>
</dbReference>
<dbReference type="Gene3D" id="3.30.70.270">
    <property type="match status" value="1"/>
</dbReference>
<dbReference type="Pfam" id="PF01627">
    <property type="entry name" value="Hpt"/>
    <property type="match status" value="1"/>
</dbReference>
<feature type="region of interest" description="Disordered" evidence="5">
    <location>
        <begin position="543"/>
        <end position="562"/>
    </location>
</feature>
<comment type="caution">
    <text evidence="4">Lacks conserved residue(s) required for the propagation of feature annotation.</text>
</comment>
<dbReference type="SMART" id="SM00267">
    <property type="entry name" value="GGDEF"/>
    <property type="match status" value="1"/>
</dbReference>
<dbReference type="InterPro" id="IPR050469">
    <property type="entry name" value="Diguanylate_Cyclase"/>
</dbReference>
<comment type="caution">
    <text evidence="8">The sequence shown here is derived from an EMBL/GenBank/DDBJ whole genome shotgun (WGS) entry which is preliminary data.</text>
</comment>
<evidence type="ECO:0000259" key="7">
    <source>
        <dbReference type="PROSITE" id="PS50887"/>
    </source>
</evidence>
<dbReference type="Pfam" id="PF00072">
    <property type="entry name" value="Response_reg"/>
    <property type="match status" value="1"/>
</dbReference>
<dbReference type="NCBIfam" id="TIGR00254">
    <property type="entry name" value="GGDEF"/>
    <property type="match status" value="1"/>
</dbReference>
<evidence type="ECO:0000259" key="6">
    <source>
        <dbReference type="PROSITE" id="PS50110"/>
    </source>
</evidence>
<dbReference type="InterPro" id="IPR008207">
    <property type="entry name" value="Sig_transdc_His_kin_Hpt_dom"/>
</dbReference>
<dbReference type="SUPFAM" id="SSF55073">
    <property type="entry name" value="Nucleotide cyclase"/>
    <property type="match status" value="1"/>
</dbReference>
<name>A0ABT7H7B4_9GAMM</name>
<dbReference type="InterPro" id="IPR036641">
    <property type="entry name" value="HPT_dom_sf"/>
</dbReference>
<dbReference type="Proteomes" id="UP001223547">
    <property type="component" value="Unassembled WGS sequence"/>
</dbReference>
<evidence type="ECO:0000256" key="2">
    <source>
        <dbReference type="ARBA" id="ARBA00023012"/>
    </source>
</evidence>
<dbReference type="SMART" id="SM00448">
    <property type="entry name" value="REC"/>
    <property type="match status" value="2"/>
</dbReference>
<feature type="domain" description="GGDEF" evidence="7">
    <location>
        <begin position="421"/>
        <end position="553"/>
    </location>
</feature>
<gene>
    <name evidence="8" type="ORF">QQF73_01375</name>
</gene>
<feature type="modified residue" description="4-aspartylphosphate" evidence="4">
    <location>
        <position position="314"/>
    </location>
</feature>
<dbReference type="InterPro" id="IPR011006">
    <property type="entry name" value="CheY-like_superfamily"/>
</dbReference>
<dbReference type="CDD" id="cd01949">
    <property type="entry name" value="GGDEF"/>
    <property type="match status" value="1"/>
</dbReference>
<dbReference type="InterPro" id="IPR000160">
    <property type="entry name" value="GGDEF_dom"/>
</dbReference>
<evidence type="ECO:0000256" key="3">
    <source>
        <dbReference type="ARBA" id="ARBA00034247"/>
    </source>
</evidence>
<dbReference type="GO" id="GO:0052621">
    <property type="term" value="F:diguanylate cyclase activity"/>
    <property type="evidence" value="ECO:0007669"/>
    <property type="project" value="UniProtKB-EC"/>
</dbReference>
<dbReference type="InterPro" id="IPR001789">
    <property type="entry name" value="Sig_transdc_resp-reg_receiver"/>
</dbReference>